<accession>A0A975H715</accession>
<name>A0A975H715_9FLAO</name>
<dbReference type="PANTHER" id="PTHR43617">
    <property type="entry name" value="L-AMINO ACID N-ACETYLTRANSFERASE"/>
    <property type="match status" value="1"/>
</dbReference>
<dbReference type="InterPro" id="IPR016181">
    <property type="entry name" value="Acyl_CoA_acyltransferase"/>
</dbReference>
<dbReference type="Proteomes" id="UP000663920">
    <property type="component" value="Chromosome"/>
</dbReference>
<dbReference type="PROSITE" id="PS51186">
    <property type="entry name" value="GNAT"/>
    <property type="match status" value="1"/>
</dbReference>
<keyword evidence="3" id="KW-1185">Reference proteome</keyword>
<gene>
    <name evidence="2" type="ORF">J3359_17240</name>
</gene>
<evidence type="ECO:0000313" key="2">
    <source>
        <dbReference type="EMBL" id="QTE22514.1"/>
    </source>
</evidence>
<dbReference type="GO" id="GO:0016747">
    <property type="term" value="F:acyltransferase activity, transferring groups other than amino-acyl groups"/>
    <property type="evidence" value="ECO:0007669"/>
    <property type="project" value="InterPro"/>
</dbReference>
<dbReference type="KEGG" id="pcea:J3359_17240"/>
<dbReference type="EMBL" id="CP071869">
    <property type="protein sequence ID" value="QTE22514.1"/>
    <property type="molecule type" value="Genomic_DNA"/>
</dbReference>
<protein>
    <submittedName>
        <fullName evidence="2">GNAT family N-acetyltransferase</fullName>
    </submittedName>
</protein>
<proteinExistence type="predicted"/>
<dbReference type="Pfam" id="PF00583">
    <property type="entry name" value="Acetyltransf_1"/>
    <property type="match status" value="1"/>
</dbReference>
<sequence>MIKKLDWDSNFFGYQIGKTVILKESSFDFEIFKRRSIKYKLIYIYSEKKQNLENFELLDRKVTFYQELAKYKQPFLKKHDITIKSFDSRTDNLDSLINLSIESGIYSRFNLDKKITNSNFERLYREWVLNSINGKLAFEVFVAKNVLGNLIGFITLGKINEDVSEIGLIAVDKNERGKGVAQTLIERAIQESILLGYKKIEVVTQKDNIPAMKLYSRAGFLEKETTYIYHYWNL</sequence>
<dbReference type="SUPFAM" id="SSF55729">
    <property type="entry name" value="Acyl-CoA N-acyltransferases (Nat)"/>
    <property type="match status" value="1"/>
</dbReference>
<dbReference type="RefSeq" id="WP_208078351.1">
    <property type="nucleotide sequence ID" value="NZ_CP071869.1"/>
</dbReference>
<dbReference type="AlphaFoldDB" id="A0A975H715"/>
<organism evidence="2 3">
    <name type="scientific">Polaribacter cellanae</name>
    <dbReference type="NCBI Taxonomy" id="2818493"/>
    <lineage>
        <taxon>Bacteria</taxon>
        <taxon>Pseudomonadati</taxon>
        <taxon>Bacteroidota</taxon>
        <taxon>Flavobacteriia</taxon>
        <taxon>Flavobacteriales</taxon>
        <taxon>Flavobacteriaceae</taxon>
    </lineage>
</organism>
<dbReference type="CDD" id="cd04301">
    <property type="entry name" value="NAT_SF"/>
    <property type="match status" value="1"/>
</dbReference>
<dbReference type="Gene3D" id="3.40.630.30">
    <property type="match status" value="1"/>
</dbReference>
<feature type="domain" description="N-acetyltransferase" evidence="1">
    <location>
        <begin position="81"/>
        <end position="234"/>
    </location>
</feature>
<evidence type="ECO:0000259" key="1">
    <source>
        <dbReference type="PROSITE" id="PS51186"/>
    </source>
</evidence>
<dbReference type="InterPro" id="IPR050276">
    <property type="entry name" value="MshD_Acetyltransferase"/>
</dbReference>
<reference evidence="2 3" key="1">
    <citation type="submission" date="2021-03" db="EMBL/GenBank/DDBJ databases">
        <title>Complete genome of Polaribacter_sp.SM13.</title>
        <authorList>
            <person name="Jeong S.W."/>
            <person name="Bae J.W."/>
        </authorList>
    </citation>
    <scope>NUCLEOTIDE SEQUENCE [LARGE SCALE GENOMIC DNA]</scope>
    <source>
        <strain evidence="2 3">SM13</strain>
    </source>
</reference>
<evidence type="ECO:0000313" key="3">
    <source>
        <dbReference type="Proteomes" id="UP000663920"/>
    </source>
</evidence>
<dbReference type="InterPro" id="IPR000182">
    <property type="entry name" value="GNAT_dom"/>
</dbReference>